<sequence>MFQVYNETGAAGLSVLEAVTDWAISDVLCDVGALSLTLPLDTVGAEHLLVDADRQVRVLMAGAPDMWFVADDDAWAGVSDHPGSELRQVACRGLAAVFDEWFLDGAVTFENRNPGDVVATVFAAGQSAGFFQGVTLLGGGTADASGNPWPTSFNVDYDADKSLLAIMKQLTDARLMEWRMVGRQLRIYAPNGLLSSLPGVLQPGGDVLSAPVTRSRRSVATHVQVAGDEATPPTIRSQALPGRRQRMTLLQQPTDSAVDPAVAGDLYLAAHAAPDVQLSHELADSADWVPWVTYRPGDQLPTVAAGDGVELWRVQQVAARGGVDGVQISVELGSLLKVAEERLADQVAVLSPGVRVLG</sequence>
<comment type="caution">
    <text evidence="1">The sequence shown here is derived from an EMBL/GenBank/DDBJ whole genome shotgun (WGS) entry which is preliminary data.</text>
</comment>
<dbReference type="EMBL" id="JAHBAY010000010">
    <property type="protein sequence ID" value="MBT0771804.1"/>
    <property type="molecule type" value="Genomic_DNA"/>
</dbReference>
<evidence type="ECO:0008006" key="3">
    <source>
        <dbReference type="Google" id="ProtNLM"/>
    </source>
</evidence>
<dbReference type="Proteomes" id="UP001197247">
    <property type="component" value="Unassembled WGS sequence"/>
</dbReference>
<proteinExistence type="predicted"/>
<organism evidence="1 2">
    <name type="scientific">Kineosporia corallincola</name>
    <dbReference type="NCBI Taxonomy" id="2835133"/>
    <lineage>
        <taxon>Bacteria</taxon>
        <taxon>Bacillati</taxon>
        <taxon>Actinomycetota</taxon>
        <taxon>Actinomycetes</taxon>
        <taxon>Kineosporiales</taxon>
        <taxon>Kineosporiaceae</taxon>
        <taxon>Kineosporia</taxon>
    </lineage>
</organism>
<name>A0ABS5TQC0_9ACTN</name>
<evidence type="ECO:0000313" key="2">
    <source>
        <dbReference type="Proteomes" id="UP001197247"/>
    </source>
</evidence>
<reference evidence="1 2" key="1">
    <citation type="submission" date="2021-05" db="EMBL/GenBank/DDBJ databases">
        <title>Kineosporia and Streptomyces sp. nov. two new marine actinobacteria isolated from Coral.</title>
        <authorList>
            <person name="Buangrab K."/>
            <person name="Sutthacheep M."/>
            <person name="Yeemin T."/>
            <person name="Harunari E."/>
            <person name="Igarashi Y."/>
            <person name="Kanchanasin P."/>
            <person name="Tanasupawat S."/>
            <person name="Phongsopitanun W."/>
        </authorList>
    </citation>
    <scope>NUCLEOTIDE SEQUENCE [LARGE SCALE GENOMIC DNA]</scope>
    <source>
        <strain evidence="1 2">J2-2</strain>
    </source>
</reference>
<accession>A0ABS5TQC0</accession>
<gene>
    <name evidence="1" type="ORF">KIH74_22880</name>
</gene>
<dbReference type="RefSeq" id="WP_214158175.1">
    <property type="nucleotide sequence ID" value="NZ_JAHBAY010000010.1"/>
</dbReference>
<keyword evidence="2" id="KW-1185">Reference proteome</keyword>
<evidence type="ECO:0000313" key="1">
    <source>
        <dbReference type="EMBL" id="MBT0771804.1"/>
    </source>
</evidence>
<protein>
    <recommendedName>
        <fullName evidence="3">Minor tail protein</fullName>
    </recommendedName>
</protein>